<reference evidence="1" key="1">
    <citation type="submission" date="2014-09" db="EMBL/GenBank/DDBJ databases">
        <authorList>
            <person name="Magalhaes I.L.F."/>
            <person name="Oliveira U."/>
            <person name="Santos F.R."/>
            <person name="Vidigal T.H.D.A."/>
            <person name="Brescovit A.D."/>
            <person name="Santos A.J."/>
        </authorList>
    </citation>
    <scope>NUCLEOTIDE SEQUENCE</scope>
    <source>
        <tissue evidence="1">Shoot tissue taken approximately 20 cm above the soil surface</tissue>
    </source>
</reference>
<sequence length="15" mass="1608">MLILQLHGALTTPVT</sequence>
<accession>A0A0A8Z2X3</accession>
<evidence type="ECO:0000313" key="1">
    <source>
        <dbReference type="EMBL" id="JAD33754.1"/>
    </source>
</evidence>
<protein>
    <submittedName>
        <fullName evidence="1">Uncharacterized protein</fullName>
    </submittedName>
</protein>
<proteinExistence type="predicted"/>
<dbReference type="EMBL" id="GBRH01264141">
    <property type="protein sequence ID" value="JAD33754.1"/>
    <property type="molecule type" value="Transcribed_RNA"/>
</dbReference>
<reference evidence="1" key="2">
    <citation type="journal article" date="2015" name="Data Brief">
        <title>Shoot transcriptome of the giant reed, Arundo donax.</title>
        <authorList>
            <person name="Barrero R.A."/>
            <person name="Guerrero F.D."/>
            <person name="Moolhuijzen P."/>
            <person name="Goolsby J.A."/>
            <person name="Tidwell J."/>
            <person name="Bellgard S.E."/>
            <person name="Bellgard M.I."/>
        </authorList>
    </citation>
    <scope>NUCLEOTIDE SEQUENCE</scope>
    <source>
        <tissue evidence="1">Shoot tissue taken approximately 20 cm above the soil surface</tissue>
    </source>
</reference>
<name>A0A0A8Z2X3_ARUDO</name>
<organism evidence="1">
    <name type="scientific">Arundo donax</name>
    <name type="common">Giant reed</name>
    <name type="synonym">Donax arundinaceus</name>
    <dbReference type="NCBI Taxonomy" id="35708"/>
    <lineage>
        <taxon>Eukaryota</taxon>
        <taxon>Viridiplantae</taxon>
        <taxon>Streptophyta</taxon>
        <taxon>Embryophyta</taxon>
        <taxon>Tracheophyta</taxon>
        <taxon>Spermatophyta</taxon>
        <taxon>Magnoliopsida</taxon>
        <taxon>Liliopsida</taxon>
        <taxon>Poales</taxon>
        <taxon>Poaceae</taxon>
        <taxon>PACMAD clade</taxon>
        <taxon>Arundinoideae</taxon>
        <taxon>Arundineae</taxon>
        <taxon>Arundo</taxon>
    </lineage>
</organism>